<protein>
    <submittedName>
        <fullName evidence="1">Uncharacterized protein</fullName>
    </submittedName>
</protein>
<dbReference type="EMBL" id="JACHHY010000056">
    <property type="protein sequence ID" value="MBB5020610.1"/>
    <property type="molecule type" value="Genomic_DNA"/>
</dbReference>
<gene>
    <name evidence="1" type="ORF">HNQ59_003935</name>
</gene>
<sequence length="114" mass="13354">MNIQGLLKRALSHYLEFGDSEELRQILNAHPEVISAEYGEYPDMHRLMDLRIGDRNFRLCRQISQQESITLIPIEELFDTPGVPLWLTGGKLVLWATDEKENPSDEPIDWNRYR</sequence>
<evidence type="ECO:0000313" key="2">
    <source>
        <dbReference type="Proteomes" id="UP000575898"/>
    </source>
</evidence>
<comment type="caution">
    <text evidence="1">The sequence shown here is derived from an EMBL/GenBank/DDBJ whole genome shotgun (WGS) entry which is preliminary data.</text>
</comment>
<reference evidence="1 2" key="1">
    <citation type="submission" date="2020-08" db="EMBL/GenBank/DDBJ databases">
        <title>Genomic Encyclopedia of Type Strains, Phase IV (KMG-IV): sequencing the most valuable type-strain genomes for metagenomic binning, comparative biology and taxonomic classification.</title>
        <authorList>
            <person name="Goeker M."/>
        </authorList>
    </citation>
    <scope>NUCLEOTIDE SEQUENCE [LARGE SCALE GENOMIC DNA]</scope>
    <source>
        <strain evidence="1 2">DSM 27165</strain>
    </source>
</reference>
<accession>A0A840MQ94</accession>
<dbReference type="AlphaFoldDB" id="A0A840MQ94"/>
<dbReference type="RefSeq" id="WP_184041979.1">
    <property type="nucleotide sequence ID" value="NZ_JACHHY010000056.1"/>
</dbReference>
<name>A0A840MQ94_9PROT</name>
<organism evidence="1 2">
    <name type="scientific">Chitinivorax tropicus</name>
    <dbReference type="NCBI Taxonomy" id="714531"/>
    <lineage>
        <taxon>Bacteria</taxon>
        <taxon>Pseudomonadati</taxon>
        <taxon>Pseudomonadota</taxon>
        <taxon>Betaproteobacteria</taxon>
        <taxon>Chitinivorax</taxon>
    </lineage>
</organism>
<evidence type="ECO:0000313" key="1">
    <source>
        <dbReference type="EMBL" id="MBB5020610.1"/>
    </source>
</evidence>
<proteinExistence type="predicted"/>
<keyword evidence="2" id="KW-1185">Reference proteome</keyword>
<dbReference type="Proteomes" id="UP000575898">
    <property type="component" value="Unassembled WGS sequence"/>
</dbReference>